<protein>
    <submittedName>
        <fullName evidence="2">Uncharacterized protein</fullName>
    </submittedName>
</protein>
<evidence type="ECO:0000313" key="2">
    <source>
        <dbReference type="EMBL" id="EER09467.1"/>
    </source>
</evidence>
<dbReference type="OrthoDB" id="463143at2759"/>
<keyword evidence="3" id="KW-1185">Reference proteome</keyword>
<dbReference type="InParanoid" id="C5L1C7"/>
<organism evidence="3">
    <name type="scientific">Perkinsus marinus (strain ATCC 50983 / TXsc)</name>
    <dbReference type="NCBI Taxonomy" id="423536"/>
    <lineage>
        <taxon>Eukaryota</taxon>
        <taxon>Sar</taxon>
        <taxon>Alveolata</taxon>
        <taxon>Perkinsozoa</taxon>
        <taxon>Perkinsea</taxon>
        <taxon>Perkinsida</taxon>
        <taxon>Perkinsidae</taxon>
        <taxon>Perkinsus</taxon>
    </lineage>
</organism>
<evidence type="ECO:0000256" key="1">
    <source>
        <dbReference type="SAM" id="MobiDB-lite"/>
    </source>
</evidence>
<dbReference type="Gene3D" id="2.30.30.140">
    <property type="match status" value="1"/>
</dbReference>
<gene>
    <name evidence="2" type="ORF">Pmar_PMAR018257</name>
</gene>
<dbReference type="EMBL" id="GG678235">
    <property type="protein sequence ID" value="EER09467.1"/>
    <property type="molecule type" value="Genomic_DNA"/>
</dbReference>
<name>C5L1C7_PERM5</name>
<dbReference type="AlphaFoldDB" id="C5L1C7"/>
<reference evidence="2 3" key="1">
    <citation type="submission" date="2008-07" db="EMBL/GenBank/DDBJ databases">
        <authorList>
            <person name="El-Sayed N."/>
            <person name="Caler E."/>
            <person name="Inman J."/>
            <person name="Amedeo P."/>
            <person name="Hass B."/>
            <person name="Wortman J."/>
        </authorList>
    </citation>
    <scope>NUCLEOTIDE SEQUENCE [LARGE SCALE GENOMIC DNA]</scope>
    <source>
        <strain evidence="3">ATCC 50983 / TXsc</strain>
    </source>
</reference>
<dbReference type="GeneID" id="9052365"/>
<evidence type="ECO:0000313" key="3">
    <source>
        <dbReference type="Proteomes" id="UP000007800"/>
    </source>
</evidence>
<feature type="region of interest" description="Disordered" evidence="1">
    <location>
        <begin position="131"/>
        <end position="159"/>
    </location>
</feature>
<dbReference type="RefSeq" id="XP_002777651.1">
    <property type="nucleotide sequence ID" value="XM_002777605.1"/>
</dbReference>
<dbReference type="Proteomes" id="UP000007800">
    <property type="component" value="Unassembled WGS sequence"/>
</dbReference>
<sequence>MSYPNETRCGVVLNAVKKLEKSRQRMTKNWQDEWRKGRSATVGPVVRPVYEIGRQVLVYQPISHKLDAMWIPGVVTRHLGKECVEVKFSDGSVQVYHKDHIKDDDGGLSKTQGPRVIAKPTTPRVPAVLQQPSAGKIPDRGRKRLPSTSEPAEFAEPSKRRVLRNPTRSYFIAWKDADGMVRYGRKLSWTNDDYLLVQEYRLDEDERILLPLWISPEGSHHIGAILDPQCKPLTFTVSPRDTVTLYLDGSHNCLSQRDIEKVASL</sequence>
<accession>C5L1C7</accession>
<proteinExistence type="predicted"/>